<reference evidence="2 3" key="1">
    <citation type="submission" date="2021-12" db="EMBL/GenBank/DDBJ databases">
        <title>Genome seq of P8.</title>
        <authorList>
            <person name="Seo T."/>
        </authorList>
    </citation>
    <scope>NUCLEOTIDE SEQUENCE [LARGE SCALE GENOMIC DNA]</scope>
    <source>
        <strain evidence="2 3">P8</strain>
    </source>
</reference>
<evidence type="ECO:0000256" key="1">
    <source>
        <dbReference type="PROSITE-ProRule" id="PRU00339"/>
    </source>
</evidence>
<dbReference type="EMBL" id="JAJTWU010000009">
    <property type="protein sequence ID" value="MCE4556935.1"/>
    <property type="molecule type" value="Genomic_DNA"/>
</dbReference>
<organism evidence="2 3">
    <name type="scientific">Pelomonas cellulosilytica</name>
    <dbReference type="NCBI Taxonomy" id="2906762"/>
    <lineage>
        <taxon>Bacteria</taxon>
        <taxon>Pseudomonadati</taxon>
        <taxon>Pseudomonadota</taxon>
        <taxon>Betaproteobacteria</taxon>
        <taxon>Burkholderiales</taxon>
        <taxon>Sphaerotilaceae</taxon>
        <taxon>Roseateles</taxon>
    </lineage>
</organism>
<accession>A0ABS8Y488</accession>
<evidence type="ECO:0000313" key="3">
    <source>
        <dbReference type="Proteomes" id="UP001200741"/>
    </source>
</evidence>
<dbReference type="SUPFAM" id="SSF48452">
    <property type="entry name" value="TPR-like"/>
    <property type="match status" value="1"/>
</dbReference>
<dbReference type="PANTHER" id="PTHR44809:SF1">
    <property type="entry name" value="PROTEIN O-MANNOSYL-TRANSFERASE TMTC1"/>
    <property type="match status" value="1"/>
</dbReference>
<protein>
    <submittedName>
        <fullName evidence="2">Tetratricopeptide repeat protein</fullName>
    </submittedName>
</protein>
<evidence type="ECO:0000313" key="2">
    <source>
        <dbReference type="EMBL" id="MCE4556935.1"/>
    </source>
</evidence>
<dbReference type="Proteomes" id="UP001200741">
    <property type="component" value="Unassembled WGS sequence"/>
</dbReference>
<dbReference type="Pfam" id="PF13424">
    <property type="entry name" value="TPR_12"/>
    <property type="match status" value="1"/>
</dbReference>
<feature type="repeat" description="TPR" evidence="1">
    <location>
        <begin position="199"/>
        <end position="232"/>
    </location>
</feature>
<dbReference type="RefSeq" id="WP_233374320.1">
    <property type="nucleotide sequence ID" value="NZ_JAJTWU010000009.1"/>
</dbReference>
<dbReference type="PANTHER" id="PTHR44809">
    <property type="match status" value="1"/>
</dbReference>
<comment type="caution">
    <text evidence="2">The sequence shown here is derived from an EMBL/GenBank/DDBJ whole genome shotgun (WGS) entry which is preliminary data.</text>
</comment>
<keyword evidence="1" id="KW-0802">TPR repeat</keyword>
<name>A0ABS8Y488_9BURK</name>
<dbReference type="InterPro" id="IPR019734">
    <property type="entry name" value="TPR_rpt"/>
</dbReference>
<dbReference type="InterPro" id="IPR052943">
    <property type="entry name" value="TMTC_O-mannosyl-trnsfr"/>
</dbReference>
<dbReference type="SMART" id="SM00028">
    <property type="entry name" value="TPR"/>
    <property type="match status" value="2"/>
</dbReference>
<gene>
    <name evidence="2" type="ORF">LXT13_21285</name>
</gene>
<keyword evidence="3" id="KW-1185">Reference proteome</keyword>
<dbReference type="Gene3D" id="1.25.40.10">
    <property type="entry name" value="Tetratricopeptide repeat domain"/>
    <property type="match status" value="2"/>
</dbReference>
<dbReference type="PROSITE" id="PS50005">
    <property type="entry name" value="TPR"/>
    <property type="match status" value="1"/>
</dbReference>
<proteinExistence type="predicted"/>
<dbReference type="InterPro" id="IPR011990">
    <property type="entry name" value="TPR-like_helical_dom_sf"/>
</dbReference>
<sequence>MGGEATYPLRQALRLTGLTPRFLARLVEQGLLGSAGGQRFSHQDVVVGRTAHALHAAGVPPRKVLQALRQVKASLTEAPLSGVRLRPHAGGVALHLADRRLDAYTGQALLLFDDEPDAAAVEPLRAATERDAADWLHEAVRLEASDTAAAEAAYRRVLAMEVCCAAAYINLGALLCEAQRCEEAVALYEQALDHCEPSALIHFNRATALEDVGRPHQAVAAYERALALDPALADAHFNLGVLLDKLGDHPGSLRHLNAYRRAGA</sequence>